<accession>A0ABX0GM42</accession>
<dbReference type="EMBL" id="PUJU01000090">
    <property type="protein sequence ID" value="NHB90310.1"/>
    <property type="molecule type" value="Genomic_DNA"/>
</dbReference>
<keyword evidence="2" id="KW-1185">Reference proteome</keyword>
<proteinExistence type="predicted"/>
<comment type="caution">
    <text evidence="1">The sequence shown here is derived from an EMBL/GenBank/DDBJ whole genome shotgun (WGS) entry which is preliminary data.</text>
</comment>
<reference evidence="1 2" key="1">
    <citation type="submission" date="2018-02" db="EMBL/GenBank/DDBJ databases">
        <authorList>
            <person name="Machado R.A."/>
        </authorList>
    </citation>
    <scope>NUCLEOTIDE SEQUENCE [LARGE SCALE GENOMIC DNA]</scope>
    <source>
        <strain evidence="1 2">T327</strain>
    </source>
</reference>
<evidence type="ECO:0000313" key="1">
    <source>
        <dbReference type="EMBL" id="NHB90310.1"/>
    </source>
</evidence>
<dbReference type="Proteomes" id="UP000697802">
    <property type="component" value="Unassembled WGS sequence"/>
</dbReference>
<evidence type="ECO:0000313" key="2">
    <source>
        <dbReference type="Proteomes" id="UP000697802"/>
    </source>
</evidence>
<gene>
    <name evidence="1" type="ORF">C5471_22490</name>
</gene>
<protein>
    <submittedName>
        <fullName evidence="1">Uncharacterized protein</fullName>
    </submittedName>
</protein>
<name>A0ABX0GM42_9GAMM</name>
<sequence length="73" mass="8138">MRINGGMSGDKTLSPDINCLLRGYYDDNREDIMIFDVICLGNAINPGIYSIVMHNGYCPVSSSILHENMRSLL</sequence>
<organism evidence="1 2">
    <name type="scientific">Photorhabdus tasmaniensis</name>
    <dbReference type="NCBI Taxonomy" id="1004159"/>
    <lineage>
        <taxon>Bacteria</taxon>
        <taxon>Pseudomonadati</taxon>
        <taxon>Pseudomonadota</taxon>
        <taxon>Gammaproteobacteria</taxon>
        <taxon>Enterobacterales</taxon>
        <taxon>Morganellaceae</taxon>
        <taxon>Photorhabdus</taxon>
    </lineage>
</organism>